<dbReference type="GO" id="GO:0004357">
    <property type="term" value="F:glutamate-cysteine ligase activity"/>
    <property type="evidence" value="ECO:0007669"/>
    <property type="project" value="UniProtKB-UniRule"/>
</dbReference>
<evidence type="ECO:0000256" key="2">
    <source>
        <dbReference type="ARBA" id="ARBA00008100"/>
    </source>
</evidence>
<dbReference type="GO" id="GO:0017109">
    <property type="term" value="C:glutamate-cysteine ligase complex"/>
    <property type="evidence" value="ECO:0007669"/>
    <property type="project" value="TreeGrafter"/>
</dbReference>
<evidence type="ECO:0000313" key="12">
    <source>
        <dbReference type="Proteomes" id="UP000186922"/>
    </source>
</evidence>
<evidence type="ECO:0000256" key="10">
    <source>
        <dbReference type="RuleBase" id="RU367135"/>
    </source>
</evidence>
<dbReference type="Gene3D" id="1.10.8.960">
    <property type="match status" value="1"/>
</dbReference>
<dbReference type="AlphaFoldDB" id="A0A1D1W8S9"/>
<keyword evidence="5 10" id="KW-0317">Glutathione biosynthesis</keyword>
<dbReference type="PANTHER" id="PTHR11164">
    <property type="entry name" value="GLUTAMATE CYSTEINE LIGASE"/>
    <property type="match status" value="1"/>
</dbReference>
<accession>A0A1D1W8S9</accession>
<dbReference type="GO" id="GO:0006750">
    <property type="term" value="P:glutathione biosynthetic process"/>
    <property type="evidence" value="ECO:0007669"/>
    <property type="project" value="UniProtKB-UniRule"/>
</dbReference>
<dbReference type="EMBL" id="BDGG01000026">
    <property type="protein sequence ID" value="GAV09757.1"/>
    <property type="molecule type" value="Genomic_DNA"/>
</dbReference>
<dbReference type="GO" id="GO:0005524">
    <property type="term" value="F:ATP binding"/>
    <property type="evidence" value="ECO:0007669"/>
    <property type="project" value="UniProtKB-UniRule"/>
</dbReference>
<dbReference type="Pfam" id="PF03074">
    <property type="entry name" value="GCS"/>
    <property type="match status" value="1"/>
</dbReference>
<proteinExistence type="inferred from homology"/>
<dbReference type="EC" id="6.3.2.2" evidence="3 10"/>
<evidence type="ECO:0000256" key="9">
    <source>
        <dbReference type="ARBA" id="ARBA00032122"/>
    </source>
</evidence>
<reference evidence="11 12" key="1">
    <citation type="journal article" date="2016" name="Nat. Commun.">
        <title>Extremotolerant tardigrade genome and improved radiotolerance of human cultured cells by tardigrade-unique protein.</title>
        <authorList>
            <person name="Hashimoto T."/>
            <person name="Horikawa D.D."/>
            <person name="Saito Y."/>
            <person name="Kuwahara H."/>
            <person name="Kozuka-Hata H."/>
            <person name="Shin-I T."/>
            <person name="Minakuchi Y."/>
            <person name="Ohishi K."/>
            <person name="Motoyama A."/>
            <person name="Aizu T."/>
            <person name="Enomoto A."/>
            <person name="Kondo K."/>
            <person name="Tanaka S."/>
            <person name="Hara Y."/>
            <person name="Koshikawa S."/>
            <person name="Sagara H."/>
            <person name="Miura T."/>
            <person name="Yokobori S."/>
            <person name="Miyagawa K."/>
            <person name="Suzuki Y."/>
            <person name="Kubo T."/>
            <person name="Oyama M."/>
            <person name="Kohara Y."/>
            <person name="Fujiyama A."/>
            <person name="Arakawa K."/>
            <person name="Katayama T."/>
            <person name="Toyoda A."/>
            <person name="Kunieda T."/>
        </authorList>
    </citation>
    <scope>NUCLEOTIDE SEQUENCE [LARGE SCALE GENOMIC DNA]</scope>
    <source>
        <strain evidence="11 12">YOKOZUNA-1</strain>
    </source>
</reference>
<dbReference type="UniPathway" id="UPA00142">
    <property type="reaction ID" value="UER00209"/>
</dbReference>
<evidence type="ECO:0000256" key="7">
    <source>
        <dbReference type="ARBA" id="ARBA00022840"/>
    </source>
</evidence>
<comment type="caution">
    <text evidence="11">The sequence shown here is derived from an EMBL/GenBank/DDBJ whole genome shotgun (WGS) entry which is preliminary data.</text>
</comment>
<protein>
    <recommendedName>
        <fullName evidence="3 10">Glutamate--cysteine ligase</fullName>
        <ecNumber evidence="3 10">6.3.2.2</ecNumber>
    </recommendedName>
    <alternativeName>
        <fullName evidence="9 10">Gamma-ECS</fullName>
    </alternativeName>
    <alternativeName>
        <fullName evidence="8 10">Gamma-glutamylcysteine synthetase</fullName>
    </alternativeName>
</protein>
<dbReference type="STRING" id="947166.A0A1D1W8S9"/>
<keyword evidence="6 10" id="KW-0547">Nucleotide-binding</keyword>
<gene>
    <name evidence="11" type="primary">RvY_19243-1</name>
    <name evidence="11" type="synonym">RvY_19243.1</name>
    <name evidence="11" type="ORF">RvY_19243</name>
</gene>
<dbReference type="SUPFAM" id="SSF55931">
    <property type="entry name" value="Glutamine synthetase/guanido kinase"/>
    <property type="match status" value="1"/>
</dbReference>
<comment type="similarity">
    <text evidence="2 10">Belongs to the glutamate--cysteine ligase type 3 family.</text>
</comment>
<organism evidence="11 12">
    <name type="scientific">Ramazzottius varieornatus</name>
    <name type="common">Water bear</name>
    <name type="synonym">Tardigrade</name>
    <dbReference type="NCBI Taxonomy" id="947166"/>
    <lineage>
        <taxon>Eukaryota</taxon>
        <taxon>Metazoa</taxon>
        <taxon>Ecdysozoa</taxon>
        <taxon>Tardigrada</taxon>
        <taxon>Eutardigrada</taxon>
        <taxon>Parachela</taxon>
        <taxon>Hypsibioidea</taxon>
        <taxon>Ramazzottiidae</taxon>
        <taxon>Ramazzottius</taxon>
    </lineage>
</organism>
<evidence type="ECO:0000256" key="1">
    <source>
        <dbReference type="ARBA" id="ARBA00005006"/>
    </source>
</evidence>
<evidence type="ECO:0000313" key="11">
    <source>
        <dbReference type="EMBL" id="GAV09757.1"/>
    </source>
</evidence>
<dbReference type="PANTHER" id="PTHR11164:SF0">
    <property type="entry name" value="GLUTAMATE--CYSTEINE LIGASE CATALYTIC SUBUNIT"/>
    <property type="match status" value="1"/>
</dbReference>
<dbReference type="OrthoDB" id="7939818at2759"/>
<keyword evidence="7 10" id="KW-0067">ATP-binding</keyword>
<keyword evidence="4 10" id="KW-0436">Ligase</keyword>
<evidence type="ECO:0000256" key="4">
    <source>
        <dbReference type="ARBA" id="ARBA00022598"/>
    </source>
</evidence>
<comment type="pathway">
    <text evidence="1 10">Sulfur metabolism; glutathione biosynthesis; glutathione from L-cysteine and L-glutamate: step 1/2.</text>
</comment>
<comment type="catalytic activity">
    <reaction evidence="10">
        <text>L-cysteine + L-glutamate + ATP = gamma-L-glutamyl-L-cysteine + ADP + phosphate + H(+)</text>
        <dbReference type="Rhea" id="RHEA:13285"/>
        <dbReference type="ChEBI" id="CHEBI:15378"/>
        <dbReference type="ChEBI" id="CHEBI:29985"/>
        <dbReference type="ChEBI" id="CHEBI:30616"/>
        <dbReference type="ChEBI" id="CHEBI:35235"/>
        <dbReference type="ChEBI" id="CHEBI:43474"/>
        <dbReference type="ChEBI" id="CHEBI:58173"/>
        <dbReference type="ChEBI" id="CHEBI:456216"/>
        <dbReference type="EC" id="6.3.2.2"/>
    </reaction>
</comment>
<evidence type="ECO:0000256" key="5">
    <source>
        <dbReference type="ARBA" id="ARBA00022684"/>
    </source>
</evidence>
<evidence type="ECO:0000256" key="8">
    <source>
        <dbReference type="ARBA" id="ARBA00030585"/>
    </source>
</evidence>
<dbReference type="Proteomes" id="UP000186922">
    <property type="component" value="Unassembled WGS sequence"/>
</dbReference>
<dbReference type="InterPro" id="IPR004308">
    <property type="entry name" value="GCS"/>
</dbReference>
<dbReference type="Gene3D" id="3.30.590.50">
    <property type="match status" value="2"/>
</dbReference>
<dbReference type="InterPro" id="IPR014746">
    <property type="entry name" value="Gln_synth/guanido_kin_cat_dom"/>
</dbReference>
<keyword evidence="12" id="KW-1185">Reference proteome</keyword>
<sequence length="667" mass="75853">MSKTTTGFRGLFISGDQEMGLLTEGEVLSWEETRAHAKHVQQHGIQQFINLYRNLKDRPNDELKWGDEIEYIIVHFNEAQQRAQLALRAHDLLPKLQQKELEAEEKGEKNPDLPALWRPEMATYMVESSPGRPFRCNFEDFTKVEGNMRARREEVQKLLMANEAILSVSAFPRLGCPGFTFPPALTEPNNPNSILRSLFFPDEAIFSGHSRMRTILGNLCKRRGRKPFVNVPLFKDKNTSENVEEDFAALGDDGEVQAVAKAGHIVMDSCGHGMGCCCLQVTFQARNLAEARFLYDQLAIMCPFMMTLTAGAPMYQGYISDVDCRWNILAACTDDRTEEELGLKPLKDGFRLIPKSRYGSVDHYLSPEGDQYNDVPAVINQEYFDKLVEAGIDAQLSKHIAKLFIREPLILYSERIHQDDEKDSNHFENIQSTNWQSLRFKPPPVDADIGWRIEFRPMETQITDFENAAFVIFVVLLTRTIVSLKLNLLVPMSMVEENMAVAQQRNAVSEGRLWFRQQILTGADGSQQSNKIVQMTVNEVFNGKDAEEGHFEGLVPLVEHYLSSVDLDVHTRQTLQSYLHCISKKASGELLTTAGWMRKFVLEHPDYKQDSRVSEIINYDLMKRCRDLSQGLTHDATLLPEFIPPLSLNCQERLASGDLSGMVDCFK</sequence>
<dbReference type="FunFam" id="3.30.590.50:FF:000002">
    <property type="entry name" value="Glutamate--cysteine ligase catalytic subunit"/>
    <property type="match status" value="1"/>
</dbReference>
<evidence type="ECO:0000256" key="6">
    <source>
        <dbReference type="ARBA" id="ARBA00022741"/>
    </source>
</evidence>
<name>A0A1D1W8S9_RAMVA</name>
<evidence type="ECO:0000256" key="3">
    <source>
        <dbReference type="ARBA" id="ARBA00012220"/>
    </source>
</evidence>